<dbReference type="EMBL" id="CAIIXF020000005">
    <property type="protein sequence ID" value="CAH1785059.1"/>
    <property type="molecule type" value="Genomic_DNA"/>
</dbReference>
<dbReference type="EC" id="2.4.1.255" evidence="1"/>
<keyword evidence="5" id="KW-0256">Endoplasmic reticulum</keyword>
<sequence length="524" mass="61515">MSFFMSRRKWKQLFRQPMSNRIFLLMAVLWSLYMLIFLNLPVPNIPLNNVYHHGNNLNEAENINTKQDETMKFFLQRLNSFNSKYLEFSDLNLAGRLSVKDTQPIPDDKNKSSVRKHIDDISLKTVTETDHMKHDVPIMDNEEMDKWFSSRETYCRDQLQLFDNNFVHISNATINTSLASGRKGGEKINSVFNQAEIKEYYTMKPGFFQLKCNEHVPNYRFDGIKNHLSLWLQALEMVPVLPGAEQTVRDFTIAITRYEYANLYHTMTDYYNAFLLMKFFNHSPGETNILFIDGHPNGALDPVWKTLFNSSDYIGRKTKVVKYTNLAWGILGYSSPMHKHSRKNIPYIEDFSQFFLKRYNISNDKKLNCDNLTISFIWRRDYLAHPRNPTGFVTRKIKNEKELLNVTHEMYPRFTVKSSQIDLLSMKQQLQYVSNSDILVGMHGAGLTHVLFLPKHAGLIEFYPTYWSVNNVHFQTLSKWRGLHNILWKNNEIANELPNKYTYIPLSIFQVQLKTMVNKLCPDT</sequence>
<evidence type="ECO:0000256" key="2">
    <source>
        <dbReference type="ARBA" id="ARBA00022676"/>
    </source>
</evidence>
<feature type="transmembrane region" description="Helical" evidence="11">
    <location>
        <begin position="21"/>
        <end position="40"/>
    </location>
</feature>
<dbReference type="PANTHER" id="PTHR20961">
    <property type="entry name" value="GLYCOSYLTRANSFERASE"/>
    <property type="match status" value="1"/>
</dbReference>
<comment type="catalytic activity">
    <reaction evidence="10">
        <text>L-threonyl-[protein] + UDP-N-acetyl-alpha-D-glucosamine = 3-O-(N-acetyl-beta-D-glucosaminyl)-L-threonyl-[protein] + UDP + H(+)</text>
        <dbReference type="Rhea" id="RHEA:48908"/>
        <dbReference type="Rhea" id="RHEA-COMP:11060"/>
        <dbReference type="Rhea" id="RHEA-COMP:12252"/>
        <dbReference type="ChEBI" id="CHEBI:15378"/>
        <dbReference type="ChEBI" id="CHEBI:30013"/>
        <dbReference type="ChEBI" id="CHEBI:57705"/>
        <dbReference type="ChEBI" id="CHEBI:58223"/>
        <dbReference type="ChEBI" id="CHEBI:90840"/>
        <dbReference type="EC" id="2.4.1.255"/>
    </reaction>
</comment>
<keyword evidence="6" id="KW-0325">Glycoprotein</keyword>
<evidence type="ECO:0000256" key="9">
    <source>
        <dbReference type="ARBA" id="ARBA00048317"/>
    </source>
</evidence>
<dbReference type="GO" id="GO:0097363">
    <property type="term" value="F:protein O-acetylglucosaminyltransferase activity"/>
    <property type="evidence" value="ECO:0007669"/>
    <property type="project" value="UniProtKB-EC"/>
</dbReference>
<keyword evidence="4" id="KW-0732">Signal</keyword>
<evidence type="ECO:0000259" key="12">
    <source>
        <dbReference type="Pfam" id="PF04577"/>
    </source>
</evidence>
<dbReference type="PANTHER" id="PTHR20961:SF148">
    <property type="entry name" value="EGF DOMAIN-SPECIFIC O-LINKED N-ACETYLGLUCOSAMINE TRANSFERASE"/>
    <property type="match status" value="1"/>
</dbReference>
<name>A0A8S4NTG2_OWEFU</name>
<protein>
    <recommendedName>
        <fullName evidence="7">EGF domain-specific O-linked N-acetylglucosamine transferase</fullName>
        <ecNumber evidence="1">2.4.1.255</ecNumber>
    </recommendedName>
    <alternativeName>
        <fullName evidence="8">Extracellular O-linked N-acetylglucosamine transferase</fullName>
    </alternativeName>
</protein>
<comment type="caution">
    <text evidence="13">The sequence shown here is derived from an EMBL/GenBank/DDBJ whole genome shotgun (WGS) entry which is preliminary data.</text>
</comment>
<keyword evidence="11" id="KW-1133">Transmembrane helix</keyword>
<evidence type="ECO:0000313" key="13">
    <source>
        <dbReference type="EMBL" id="CAH1785059.1"/>
    </source>
</evidence>
<keyword evidence="14" id="KW-1185">Reference proteome</keyword>
<evidence type="ECO:0000256" key="10">
    <source>
        <dbReference type="ARBA" id="ARBA00049432"/>
    </source>
</evidence>
<evidence type="ECO:0000313" key="14">
    <source>
        <dbReference type="Proteomes" id="UP000749559"/>
    </source>
</evidence>
<organism evidence="13 14">
    <name type="scientific">Owenia fusiformis</name>
    <name type="common">Polychaete worm</name>
    <dbReference type="NCBI Taxonomy" id="6347"/>
    <lineage>
        <taxon>Eukaryota</taxon>
        <taxon>Metazoa</taxon>
        <taxon>Spiralia</taxon>
        <taxon>Lophotrochozoa</taxon>
        <taxon>Annelida</taxon>
        <taxon>Polychaeta</taxon>
        <taxon>Sedentaria</taxon>
        <taxon>Canalipalpata</taxon>
        <taxon>Sabellida</taxon>
        <taxon>Oweniida</taxon>
        <taxon>Oweniidae</taxon>
        <taxon>Owenia</taxon>
    </lineage>
</organism>
<feature type="domain" description="Glycosyltransferase 61 catalytic" evidence="12">
    <location>
        <begin position="264"/>
        <end position="460"/>
    </location>
</feature>
<keyword evidence="11" id="KW-0812">Transmembrane</keyword>
<dbReference type="OrthoDB" id="529273at2759"/>
<evidence type="ECO:0000256" key="8">
    <source>
        <dbReference type="ARBA" id="ARBA00042574"/>
    </source>
</evidence>
<keyword evidence="3" id="KW-0808">Transferase</keyword>
<evidence type="ECO:0000256" key="1">
    <source>
        <dbReference type="ARBA" id="ARBA00011970"/>
    </source>
</evidence>
<comment type="catalytic activity">
    <reaction evidence="9">
        <text>L-seryl-[protein] + UDP-N-acetyl-alpha-D-glucosamine = 3-O-(N-acetyl-beta-D-glucosaminyl)-L-seryl-[protein] + UDP + H(+)</text>
        <dbReference type="Rhea" id="RHEA:48904"/>
        <dbReference type="Rhea" id="RHEA-COMP:9863"/>
        <dbReference type="Rhea" id="RHEA-COMP:12251"/>
        <dbReference type="ChEBI" id="CHEBI:15378"/>
        <dbReference type="ChEBI" id="CHEBI:29999"/>
        <dbReference type="ChEBI" id="CHEBI:57705"/>
        <dbReference type="ChEBI" id="CHEBI:58223"/>
        <dbReference type="ChEBI" id="CHEBI:90838"/>
        <dbReference type="EC" id="2.4.1.255"/>
    </reaction>
</comment>
<evidence type="ECO:0000256" key="6">
    <source>
        <dbReference type="ARBA" id="ARBA00023180"/>
    </source>
</evidence>
<reference evidence="13" key="1">
    <citation type="submission" date="2022-03" db="EMBL/GenBank/DDBJ databases">
        <authorList>
            <person name="Martin C."/>
        </authorList>
    </citation>
    <scope>NUCLEOTIDE SEQUENCE</scope>
</reference>
<accession>A0A8S4NTG2</accession>
<proteinExistence type="predicted"/>
<evidence type="ECO:0000256" key="4">
    <source>
        <dbReference type="ARBA" id="ARBA00022729"/>
    </source>
</evidence>
<evidence type="ECO:0000256" key="11">
    <source>
        <dbReference type="SAM" id="Phobius"/>
    </source>
</evidence>
<dbReference type="Proteomes" id="UP000749559">
    <property type="component" value="Unassembled WGS sequence"/>
</dbReference>
<dbReference type="Pfam" id="PF04577">
    <property type="entry name" value="Glyco_transf_61"/>
    <property type="match status" value="1"/>
</dbReference>
<evidence type="ECO:0000256" key="5">
    <source>
        <dbReference type="ARBA" id="ARBA00022824"/>
    </source>
</evidence>
<dbReference type="AlphaFoldDB" id="A0A8S4NTG2"/>
<dbReference type="InterPro" id="IPR049625">
    <property type="entry name" value="Glyco_transf_61_cat"/>
</dbReference>
<keyword evidence="2" id="KW-0328">Glycosyltransferase</keyword>
<keyword evidence="11" id="KW-0472">Membrane</keyword>
<gene>
    <name evidence="13" type="ORF">OFUS_LOCUS11167</name>
</gene>
<evidence type="ECO:0000256" key="3">
    <source>
        <dbReference type="ARBA" id="ARBA00022679"/>
    </source>
</evidence>
<evidence type="ECO:0000256" key="7">
    <source>
        <dbReference type="ARBA" id="ARBA00040944"/>
    </source>
</evidence>
<dbReference type="InterPro" id="IPR007657">
    <property type="entry name" value="Glycosyltransferase_61"/>
</dbReference>